<reference evidence="5 6" key="1">
    <citation type="submission" date="2019-08" db="EMBL/GenBank/DDBJ databases">
        <title>In-depth cultivation of the pig gut microbiome towards novel bacterial diversity and tailored functional studies.</title>
        <authorList>
            <person name="Wylensek D."/>
            <person name="Hitch T.C.A."/>
            <person name="Clavel T."/>
        </authorList>
    </citation>
    <scope>NUCLEOTIDE SEQUENCE [LARGE SCALE GENOMIC DNA]</scope>
    <source>
        <strain evidence="5 6">WCA-693-APC-5D-A</strain>
    </source>
</reference>
<dbReference type="InterPro" id="IPR029787">
    <property type="entry name" value="Nucleotide_cyclase"/>
</dbReference>
<dbReference type="FunFam" id="3.90.1640.10:FF:000002">
    <property type="entry name" value="Cyclic-di-AMP phosphodiesterase"/>
    <property type="match status" value="1"/>
</dbReference>
<dbReference type="InterPro" id="IPR038763">
    <property type="entry name" value="DHH_sf"/>
</dbReference>
<evidence type="ECO:0000256" key="2">
    <source>
        <dbReference type="PIRSR" id="PIRSR026583-50"/>
    </source>
</evidence>
<feature type="binding site" evidence="2">
    <location>
        <position position="449"/>
    </location>
    <ligand>
        <name>Mn(2+)</name>
        <dbReference type="ChEBI" id="CHEBI:29035"/>
        <label>2</label>
    </ligand>
</feature>
<dbReference type="InterPro" id="IPR043128">
    <property type="entry name" value="Rev_trsase/Diguanyl_cyclase"/>
</dbReference>
<comment type="cofactor">
    <cofactor evidence="2">
        <name>Mn(2+)</name>
        <dbReference type="ChEBI" id="CHEBI:29035"/>
    </cofactor>
    <text evidence="2">For phosphodiesterase activity, probably binds 2 Mn(2+) per subunit.</text>
</comment>
<keyword evidence="1 3" id="KW-0472">Membrane</keyword>
<feature type="domain" description="GGDEF" evidence="4">
    <location>
        <begin position="179"/>
        <end position="309"/>
    </location>
</feature>
<gene>
    <name evidence="5" type="ORF">FYJ84_06530</name>
</gene>
<dbReference type="EC" id="3.1.4.-" evidence="1"/>
<dbReference type="Gene3D" id="3.30.450.20">
    <property type="entry name" value="PAS domain"/>
    <property type="match status" value="1"/>
</dbReference>
<comment type="catalytic activity">
    <reaction evidence="1">
        <text>3',3'-c-di-AMP + H2O = 5'-O-phosphonoadenylyl-(3'-&gt;5')-adenosine + H(+)</text>
        <dbReference type="Rhea" id="RHEA:54420"/>
        <dbReference type="ChEBI" id="CHEBI:15377"/>
        <dbReference type="ChEBI" id="CHEBI:15378"/>
        <dbReference type="ChEBI" id="CHEBI:71500"/>
        <dbReference type="ChEBI" id="CHEBI:138171"/>
    </reaction>
</comment>
<sequence>MPRNLNAWLDICFILFAALILTGILAFYNLFVGTVAGVVWLCLLFFARERCLCRSEEFDHYCHTVISNVNSVANYALEQMPQIILMTDQAGRVQWFNKELEKHIDTEPAYNMAVSDFWPELDLETIWGRTGTLVFVHENIHYHTIHRPVATKESACGLMALYIQDASALEILKRIHADSRTTLMYVQIDNYNDVLQGLNDTEQNSLIFETNKAITDWVNHLEGFLRKVSDDLYIVVMEQRNLDTALEEKFDILDKVRTLQNPVRHLSVTLSIGVAVAESQTINQLGGKAYSMLEMALGRGGDQVAVLQRGKTNFYGGKTKAVEKYTRVKARIISNSIHEIIQESDEVFIMGHQNEDFDALGAALGVSRMARQLKKPVHIILSDFNTGISKFTEGLKAKEGYSELFLPASRLINITAEKPVLFVVDTHIPHLTASPDLLDRIKDIVVIDHHRRSSNFIKNARLTYSEPATSSTSELVTELLYYFNEDMNLPRLEATALYAGILVDTKNFAVQTGVRTFDAAAYLRRCGADPIVVRQMFRSDFETEQAKAKTKARAQMLPNGLIITKCADELPNIQVIAAQVADSLLRIEGANASMVVFQLSPDTVGISARSTGAINVQVIMEQFGGGGHQNVAGAQITGTSLEDVYNNVIKATQLFIEENEKDESNTSAGC</sequence>
<comment type="subcellular location">
    <subcellularLocation>
        <location evidence="1">Cell membrane</location>
    </subcellularLocation>
</comment>
<keyword evidence="3" id="KW-0812">Transmembrane</keyword>
<protein>
    <recommendedName>
        <fullName evidence="1">Cyclic-di-AMP phosphodiesterase</fullName>
        <ecNumber evidence="1">3.1.4.-</ecNumber>
    </recommendedName>
</protein>
<dbReference type="Pfam" id="PF01368">
    <property type="entry name" value="DHH"/>
    <property type="match status" value="1"/>
</dbReference>
<dbReference type="Gene3D" id="3.90.1640.10">
    <property type="entry name" value="inorganic pyrophosphatase (n-terminal core)"/>
    <property type="match status" value="1"/>
</dbReference>
<evidence type="ECO:0000313" key="6">
    <source>
        <dbReference type="Proteomes" id="UP000433181"/>
    </source>
</evidence>
<dbReference type="Gene3D" id="3.30.70.270">
    <property type="match status" value="1"/>
</dbReference>
<dbReference type="InterPro" id="IPR003156">
    <property type="entry name" value="DHHA1_dom"/>
</dbReference>
<dbReference type="GO" id="GO:0005886">
    <property type="term" value="C:plasma membrane"/>
    <property type="evidence" value="ECO:0007669"/>
    <property type="project" value="UniProtKB-SubCell"/>
</dbReference>
<dbReference type="AlphaFoldDB" id="A0A6I2UG48"/>
<comment type="similarity">
    <text evidence="1">Belongs to the GdpP/PdeA phosphodiesterase family.</text>
</comment>
<feature type="binding site" evidence="2">
    <location>
        <position position="504"/>
    </location>
    <ligand>
        <name>Mn(2+)</name>
        <dbReference type="ChEBI" id="CHEBI:29035"/>
        <label>2</label>
    </ligand>
</feature>
<feature type="transmembrane region" description="Helical" evidence="3">
    <location>
        <begin position="7"/>
        <end position="24"/>
    </location>
</feature>
<evidence type="ECO:0000256" key="1">
    <source>
        <dbReference type="PIRNR" id="PIRNR026583"/>
    </source>
</evidence>
<dbReference type="Pfam" id="PF02272">
    <property type="entry name" value="DHHA1"/>
    <property type="match status" value="1"/>
</dbReference>
<dbReference type="GO" id="GO:0003676">
    <property type="term" value="F:nucleic acid binding"/>
    <property type="evidence" value="ECO:0007669"/>
    <property type="project" value="UniProtKB-UniRule"/>
</dbReference>
<keyword evidence="2" id="KW-0479">Metal-binding</keyword>
<proteinExistence type="inferred from homology"/>
<dbReference type="GeneID" id="96778570"/>
<dbReference type="InterPro" id="IPR051319">
    <property type="entry name" value="Oligoribo/pAp-PDE_c-di-AMP_PDE"/>
</dbReference>
<dbReference type="GO" id="GO:0046872">
    <property type="term" value="F:metal ion binding"/>
    <property type="evidence" value="ECO:0007669"/>
    <property type="project" value="UniProtKB-KW"/>
</dbReference>
<name>A0A6I2UG48_9FIRM</name>
<dbReference type="PANTHER" id="PTHR47618">
    <property type="entry name" value="BIFUNCTIONAL OLIGORIBONUCLEASE AND PAP PHOSPHATASE NRNA"/>
    <property type="match status" value="1"/>
</dbReference>
<feature type="binding site" evidence="2">
    <location>
        <position position="352"/>
    </location>
    <ligand>
        <name>Mn(2+)</name>
        <dbReference type="ChEBI" id="CHEBI:29035"/>
        <label>1</label>
    </ligand>
</feature>
<dbReference type="Pfam" id="PF24898">
    <property type="entry name" value="GGDEF_GdpP"/>
    <property type="match status" value="1"/>
</dbReference>
<evidence type="ECO:0000259" key="4">
    <source>
        <dbReference type="PROSITE" id="PS50887"/>
    </source>
</evidence>
<feature type="binding site" evidence="2">
    <location>
        <position position="356"/>
    </location>
    <ligand>
        <name>Mn(2+)</name>
        <dbReference type="ChEBI" id="CHEBI:29035"/>
        <label>1</label>
    </ligand>
</feature>
<feature type="binding site" evidence="2">
    <location>
        <position position="425"/>
    </location>
    <ligand>
        <name>Mn(2+)</name>
        <dbReference type="ChEBI" id="CHEBI:29035"/>
        <label>2</label>
    </ligand>
</feature>
<evidence type="ECO:0000313" key="5">
    <source>
        <dbReference type="EMBL" id="MSU08639.1"/>
    </source>
</evidence>
<keyword evidence="3" id="KW-1133">Transmembrane helix</keyword>
<dbReference type="GO" id="GO:0016787">
    <property type="term" value="F:hydrolase activity"/>
    <property type="evidence" value="ECO:0007669"/>
    <property type="project" value="UniProtKB-UniRule"/>
</dbReference>
<dbReference type="InterPro" id="IPR001667">
    <property type="entry name" value="DDH_dom"/>
</dbReference>
<dbReference type="Gene3D" id="3.10.310.30">
    <property type="match status" value="1"/>
</dbReference>
<dbReference type="Proteomes" id="UP000433181">
    <property type="component" value="Unassembled WGS sequence"/>
</dbReference>
<feature type="binding site" evidence="2">
    <location>
        <position position="425"/>
    </location>
    <ligand>
        <name>Mn(2+)</name>
        <dbReference type="ChEBI" id="CHEBI:29035"/>
        <label>1</label>
    </ligand>
</feature>
<dbReference type="SUPFAM" id="SSF64182">
    <property type="entry name" value="DHH phosphoesterases"/>
    <property type="match status" value="1"/>
</dbReference>
<dbReference type="SUPFAM" id="SSF55073">
    <property type="entry name" value="Nucleotide cyclase"/>
    <property type="match status" value="1"/>
</dbReference>
<keyword evidence="1" id="KW-1003">Cell membrane</keyword>
<dbReference type="PIRSF" id="PIRSF026583">
    <property type="entry name" value="YybT"/>
    <property type="match status" value="1"/>
</dbReference>
<comment type="caution">
    <text evidence="5">The sequence shown here is derived from an EMBL/GenBank/DDBJ whole genome shotgun (WGS) entry which is preliminary data.</text>
</comment>
<dbReference type="PROSITE" id="PS50887">
    <property type="entry name" value="GGDEF"/>
    <property type="match status" value="1"/>
</dbReference>
<dbReference type="RefSeq" id="WP_154406801.1">
    <property type="nucleotide sequence ID" value="NZ_JBGVFM010000042.1"/>
</dbReference>
<keyword evidence="6" id="KW-1185">Reference proteome</keyword>
<evidence type="ECO:0000256" key="3">
    <source>
        <dbReference type="SAM" id="Phobius"/>
    </source>
</evidence>
<dbReference type="EMBL" id="VUNR01000010">
    <property type="protein sequence ID" value="MSU08639.1"/>
    <property type="molecule type" value="Genomic_DNA"/>
</dbReference>
<accession>A0A6I2UG48</accession>
<keyword evidence="1" id="KW-0378">Hydrolase</keyword>
<keyword evidence="2" id="KW-0464">Manganese</keyword>
<comment type="function">
    <text evidence="1">Has phosphodiesterase (PDE) activity against cyclic-di-AMP (c-di-AMP).</text>
</comment>
<dbReference type="InterPro" id="IPR000160">
    <property type="entry name" value="GGDEF_dom"/>
</dbReference>
<feature type="binding site" evidence="2">
    <location>
        <position position="358"/>
    </location>
    <ligand>
        <name>Mn(2+)</name>
        <dbReference type="ChEBI" id="CHEBI:29035"/>
        <label>2</label>
    </ligand>
</feature>
<organism evidence="5 6">
    <name type="scientific">Anaerovibrio slackiae</name>
    <dbReference type="NCBI Taxonomy" id="2652309"/>
    <lineage>
        <taxon>Bacteria</taxon>
        <taxon>Bacillati</taxon>
        <taxon>Bacillota</taxon>
        <taxon>Negativicutes</taxon>
        <taxon>Selenomonadales</taxon>
        <taxon>Selenomonadaceae</taxon>
        <taxon>Anaerovibrio</taxon>
    </lineage>
</organism>
<dbReference type="PANTHER" id="PTHR47618:SF2">
    <property type="entry name" value="CYCLIC-DI-AMP PHOSPHODIESTERASE GDPP"/>
    <property type="match status" value="1"/>
</dbReference>
<dbReference type="InterPro" id="IPR014528">
    <property type="entry name" value="GdpP/PdeA"/>
</dbReference>
<dbReference type="SMART" id="SM00267">
    <property type="entry name" value="GGDEF"/>
    <property type="match status" value="1"/>
</dbReference>